<keyword evidence="2" id="KW-0472">Membrane</keyword>
<dbReference type="InterPro" id="IPR036942">
    <property type="entry name" value="Beta-barrel_TonB_sf"/>
</dbReference>
<evidence type="ECO:0000313" key="7">
    <source>
        <dbReference type="Proteomes" id="UP000198233"/>
    </source>
</evidence>
<evidence type="ECO:0000256" key="2">
    <source>
        <dbReference type="ARBA" id="ARBA00023136"/>
    </source>
</evidence>
<feature type="chain" id="PRO_5042176960" evidence="4">
    <location>
        <begin position="25"/>
        <end position="942"/>
    </location>
</feature>
<evidence type="ECO:0000259" key="5">
    <source>
        <dbReference type="Pfam" id="PF07715"/>
    </source>
</evidence>
<reference evidence="6 7" key="1">
    <citation type="submission" date="2017-06" db="EMBL/GenBank/DDBJ databases">
        <title>Complete genome sequence of Shewanella marisflavi EP1 associated with anaerobic 2,4-dinitrotoluene reduction and salt tolerance.</title>
        <authorList>
            <person name="Huang J."/>
        </authorList>
    </citation>
    <scope>NUCLEOTIDE SEQUENCE [LARGE SCALE GENOMIC DNA]</scope>
    <source>
        <strain evidence="6 7">EP1</strain>
    </source>
</reference>
<dbReference type="InterPro" id="IPR037066">
    <property type="entry name" value="Plug_dom_sf"/>
</dbReference>
<keyword evidence="4" id="KW-0732">Signal</keyword>
<dbReference type="KEGG" id="smav:CFF01_09900"/>
<feature type="signal peptide" evidence="4">
    <location>
        <begin position="1"/>
        <end position="24"/>
    </location>
</feature>
<dbReference type="InterPro" id="IPR012910">
    <property type="entry name" value="Plug_dom"/>
</dbReference>
<proteinExistence type="predicted"/>
<gene>
    <name evidence="6" type="ORF">CFF01_09900</name>
</gene>
<dbReference type="RefSeq" id="WP_088904683.1">
    <property type="nucleotide sequence ID" value="NZ_CP022272.1"/>
</dbReference>
<evidence type="ECO:0000256" key="1">
    <source>
        <dbReference type="ARBA" id="ARBA00004442"/>
    </source>
</evidence>
<keyword evidence="6" id="KW-0675">Receptor</keyword>
<evidence type="ECO:0000256" key="4">
    <source>
        <dbReference type="SAM" id="SignalP"/>
    </source>
</evidence>
<dbReference type="InterPro" id="IPR010104">
    <property type="entry name" value="TonB_rcpt_bac"/>
</dbReference>
<dbReference type="NCBIfam" id="TIGR01782">
    <property type="entry name" value="TonB-Xanth-Caul"/>
    <property type="match status" value="1"/>
</dbReference>
<evidence type="ECO:0000313" key="6">
    <source>
        <dbReference type="EMBL" id="ASJ96866.1"/>
    </source>
</evidence>
<dbReference type="CDD" id="cd01347">
    <property type="entry name" value="ligand_gated_channel"/>
    <property type="match status" value="1"/>
</dbReference>
<sequence>MFQFKPNLLTLALLSAGVCTQVYAADNEVANTESTATAQEESIEVIEVRGFRTSVIKSLNNKRFADTVSETISADDLGALPDQSIADALTRLPGVTAVRTGGQASGLNIRGLDGDFVSATLNGREQVTTGGKRAIEFDQYPSELINQAQVYKSPKASLIEGGVAGTVELKTADPLQAPKEHNFTVNARGSFNDRAGEVSDAEEYGNRLSFSYQGKFLEETLGVAVGYAHLYQPYVSSQFIGLRFNDDRRDVNGDGNLESISEGFEMQQKGGTDTRDGYMGAIHWQPNDNWSIKGDIFHSKFDSENFARGFRVKSLKNGQISDAIVEDGSMVGGTVSTDGTDNFAVFVVNDNDSKFSELTSGAVNIEWNNGENLTIAADISYSSADGEFVNGGTRAVIYDDIGNQVRSAESVTYKLNGLNPADIAFAKDYTDTSTLGLREVGMWPYDQQNDLIAYKLDLNYQLDNSVFSSIDVGVRYSQREFNAQRSQAGYGFEFGTNPENQPVIALTDDMTRVVNFGGELSGYPSFLAIDFDKAVDLVNAQLAATGQDPFAPTANWANNWTMIQSGSVNEDVLAGYVQANLDFAIGDLPVTGNIGLRVVNTDQSSTGLQQVGFGLGEEIVDEKGVVSTDYIRNEVGKSYTDYLPSINLNFHLTQNDQIRFAAASVMARPPIDKLKSGMGSWYDDASTPGYKKYNAWGNTSPLLDPFYADQYDLSYEHYFEESEGAIVLAVFYKDIKSFINNFTIQPFDFEEAGFIVPDTIVDNGVEFPVVKDEGQYQTAINNDNGGYIRGVELAYTQVFDFLPGALNGLGFTGSYSYSDSEVEFETDLSGQSLSIPLPGLSEHVLNTTLFYTLDGFDTRLSMRYRSEYVSEQVAVESQLAFFDAETVFDYQASYAMDNGLKFLFQVNNLTDEANKTYFGQTHQTGTIQSFGRQYFLGFSYTM</sequence>
<organism evidence="6 7">
    <name type="scientific">Shewanella marisflavi</name>
    <dbReference type="NCBI Taxonomy" id="260364"/>
    <lineage>
        <taxon>Bacteria</taxon>
        <taxon>Pseudomonadati</taxon>
        <taxon>Pseudomonadota</taxon>
        <taxon>Gammaproteobacteria</taxon>
        <taxon>Alteromonadales</taxon>
        <taxon>Shewanellaceae</taxon>
        <taxon>Shewanella</taxon>
    </lineage>
</organism>
<dbReference type="PANTHER" id="PTHR40980:SF3">
    <property type="entry name" value="TONB-DEPENDENT RECEPTOR-LIKE BETA-BARREL DOMAIN-CONTAINING PROTEIN"/>
    <property type="match status" value="1"/>
</dbReference>
<feature type="domain" description="TonB-dependent receptor plug" evidence="5">
    <location>
        <begin position="68"/>
        <end position="165"/>
    </location>
</feature>
<dbReference type="Gene3D" id="2.40.170.20">
    <property type="entry name" value="TonB-dependent receptor, beta-barrel domain"/>
    <property type="match status" value="1"/>
</dbReference>
<dbReference type="Proteomes" id="UP000198233">
    <property type="component" value="Chromosome"/>
</dbReference>
<comment type="subcellular location">
    <subcellularLocation>
        <location evidence="1">Cell outer membrane</location>
    </subcellularLocation>
</comment>
<dbReference type="Pfam" id="PF07715">
    <property type="entry name" value="Plug"/>
    <property type="match status" value="1"/>
</dbReference>
<keyword evidence="3" id="KW-0998">Cell outer membrane</keyword>
<name>A0AAC9TZF8_9GAMM</name>
<dbReference type="PANTHER" id="PTHR40980">
    <property type="entry name" value="PLUG DOMAIN-CONTAINING PROTEIN"/>
    <property type="match status" value="1"/>
</dbReference>
<dbReference type="Gene3D" id="2.170.130.10">
    <property type="entry name" value="TonB-dependent receptor, plug domain"/>
    <property type="match status" value="1"/>
</dbReference>
<accession>A0AAC9TZF8</accession>
<dbReference type="AlphaFoldDB" id="A0AAC9TZF8"/>
<dbReference type="EMBL" id="CP022272">
    <property type="protein sequence ID" value="ASJ96866.1"/>
    <property type="molecule type" value="Genomic_DNA"/>
</dbReference>
<evidence type="ECO:0000256" key="3">
    <source>
        <dbReference type="ARBA" id="ARBA00023237"/>
    </source>
</evidence>
<protein>
    <submittedName>
        <fullName evidence="6">TonB-dependent receptor</fullName>
    </submittedName>
</protein>
<dbReference type="SUPFAM" id="SSF56935">
    <property type="entry name" value="Porins"/>
    <property type="match status" value="1"/>
</dbReference>
<dbReference type="GO" id="GO:0009279">
    <property type="term" value="C:cell outer membrane"/>
    <property type="evidence" value="ECO:0007669"/>
    <property type="project" value="UniProtKB-SubCell"/>
</dbReference>